<proteinExistence type="inferred from homology"/>
<feature type="binding site" evidence="11 12">
    <location>
        <begin position="94"/>
        <end position="96"/>
    </location>
    <ligand>
        <name>FAD</name>
        <dbReference type="ChEBI" id="CHEBI:57692"/>
    </ligand>
</feature>
<evidence type="ECO:0000256" key="4">
    <source>
        <dbReference type="ARBA" id="ARBA00022714"/>
    </source>
</evidence>
<dbReference type="eggNOG" id="COG0543">
    <property type="taxonomic scope" value="Bacteria"/>
</dbReference>
<evidence type="ECO:0000256" key="6">
    <source>
        <dbReference type="ARBA" id="ARBA00022827"/>
    </source>
</evidence>
<evidence type="ECO:0000256" key="7">
    <source>
        <dbReference type="ARBA" id="ARBA00022975"/>
    </source>
</evidence>
<dbReference type="SUPFAM" id="SSF63380">
    <property type="entry name" value="Riboflavin synthase domain-like"/>
    <property type="match status" value="1"/>
</dbReference>
<keyword evidence="7 11" id="KW-0665">Pyrimidine biosynthesis</keyword>
<evidence type="ECO:0000256" key="8">
    <source>
        <dbReference type="ARBA" id="ARBA00022982"/>
    </source>
</evidence>
<keyword evidence="10 11" id="KW-0411">Iron-sulfur</keyword>
<feature type="domain" description="FAD-binding FR-type" evidence="14">
    <location>
        <begin position="27"/>
        <end position="126"/>
    </location>
</feature>
<comment type="pathway">
    <text evidence="11">Pyrimidine metabolism; UMP biosynthesis via de novo pathway; orotate from (S)-dihydroorotate (NAD(+) route): step 1/1.</text>
</comment>
<keyword evidence="5 11" id="KW-0479">Metal-binding</keyword>
<dbReference type="Proteomes" id="UP000003174">
    <property type="component" value="Unassembled WGS sequence"/>
</dbReference>
<reference evidence="15 16" key="2">
    <citation type="submission" date="2009-02" db="EMBL/GenBank/DDBJ databases">
        <title>Draft genome sequence of Eubacterium hallii (DSM 3353).</title>
        <authorList>
            <person name="Sudarsanam P."/>
            <person name="Ley R."/>
            <person name="Guruge J."/>
            <person name="Turnbaugh P.J."/>
            <person name="Mahowald M."/>
            <person name="Liep D."/>
            <person name="Gordon J."/>
        </authorList>
    </citation>
    <scope>NUCLEOTIDE SEQUENCE [LARGE SCALE GENOMIC DNA]</scope>
    <source>
        <strain evidence="15 16">DSM 3353</strain>
    </source>
</reference>
<dbReference type="InterPro" id="IPR023455">
    <property type="entry name" value="Dihydroorotate_DHASE_ETsu"/>
</dbReference>
<sequence length="279" mass="30271">MEVFSTRFCGEIFGSTLFLEGGKEMEMIKETAKVVRQQQIDEGIFDMELSFPKGAALAKPGQFIAMYCNDKSKLLPRPISICGINKEEGTLRVVYRVAGEGTKEFSEMKEGDTLEVMGPLGNGFALKEEKAIIIGGGIGIPPMLELAKQLNVEKTVVLGYRTSTFLKDEFEAVCDVKVATEDGSQGAKGTVIDAIEKYGVEGKVIYACGPMPMLKALAVYAEEHGMEAQISLEERMACGIGACLGCICKTKGKDHHTNVNNTRICKDGPVFDAKEVVFA</sequence>
<dbReference type="GO" id="GO:0046872">
    <property type="term" value="F:metal ion binding"/>
    <property type="evidence" value="ECO:0007669"/>
    <property type="project" value="UniProtKB-KW"/>
</dbReference>
<evidence type="ECO:0000256" key="2">
    <source>
        <dbReference type="ARBA" id="ARBA00022448"/>
    </source>
</evidence>
<dbReference type="SUPFAM" id="SSF52343">
    <property type="entry name" value="Ferredoxin reductase-like, C-terminal NADP-linked domain"/>
    <property type="match status" value="1"/>
</dbReference>
<evidence type="ECO:0000256" key="10">
    <source>
        <dbReference type="ARBA" id="ARBA00023014"/>
    </source>
</evidence>
<dbReference type="UniPathway" id="UPA00070">
    <property type="reaction ID" value="UER00945"/>
</dbReference>
<evidence type="ECO:0000256" key="12">
    <source>
        <dbReference type="PIRSR" id="PIRSR006816-1"/>
    </source>
</evidence>
<evidence type="ECO:0000256" key="5">
    <source>
        <dbReference type="ARBA" id="ARBA00022723"/>
    </source>
</evidence>
<dbReference type="PIRSF" id="PIRSF006816">
    <property type="entry name" value="Cyc3_hyd_g"/>
    <property type="match status" value="1"/>
</dbReference>
<feature type="binding site" evidence="11 12">
    <location>
        <begin position="101"/>
        <end position="102"/>
    </location>
    <ligand>
        <name>FAD</name>
        <dbReference type="ChEBI" id="CHEBI:57692"/>
    </ligand>
</feature>
<evidence type="ECO:0000256" key="13">
    <source>
        <dbReference type="PIRSR" id="PIRSR006816-2"/>
    </source>
</evidence>
<dbReference type="NCBIfam" id="NF000798">
    <property type="entry name" value="PRK00054.1-3"/>
    <property type="match status" value="1"/>
</dbReference>
<comment type="cofactor">
    <cofactor evidence="11 12">
        <name>FAD</name>
        <dbReference type="ChEBI" id="CHEBI:57692"/>
    </cofactor>
    <text evidence="11 12">Binds 1 FAD per subunit.</text>
</comment>
<feature type="binding site" evidence="11 13">
    <location>
        <position position="238"/>
    </location>
    <ligand>
        <name>[2Fe-2S] cluster</name>
        <dbReference type="ChEBI" id="CHEBI:190135"/>
    </ligand>
</feature>
<dbReference type="GO" id="GO:0016491">
    <property type="term" value="F:oxidoreductase activity"/>
    <property type="evidence" value="ECO:0007669"/>
    <property type="project" value="InterPro"/>
</dbReference>
<comment type="similarity">
    <text evidence="1 11">Belongs to the PyrK family.</text>
</comment>
<dbReference type="Gene3D" id="2.40.30.10">
    <property type="entry name" value="Translation factors"/>
    <property type="match status" value="1"/>
</dbReference>
<evidence type="ECO:0000256" key="3">
    <source>
        <dbReference type="ARBA" id="ARBA00022630"/>
    </source>
</evidence>
<dbReference type="AlphaFoldDB" id="C0EWY9"/>
<dbReference type="Gene3D" id="2.10.240.10">
    <property type="entry name" value="Dihydroorotate dehydrogenase, electron transfer subunit"/>
    <property type="match status" value="1"/>
</dbReference>
<accession>C0EWY9</accession>
<feature type="binding site" evidence="11 13">
    <location>
        <position position="265"/>
    </location>
    <ligand>
        <name>[2Fe-2S] cluster</name>
        <dbReference type="ChEBI" id="CHEBI:190135"/>
    </ligand>
</feature>
<protein>
    <recommendedName>
        <fullName evidence="11">Dihydroorotate dehydrogenase B (NAD(+)), electron transfer subunit</fullName>
    </recommendedName>
    <alternativeName>
        <fullName evidence="11">Dihydroorotate oxidase B, electron transfer subunit</fullName>
    </alternativeName>
</protein>
<evidence type="ECO:0000313" key="16">
    <source>
        <dbReference type="Proteomes" id="UP000003174"/>
    </source>
</evidence>
<evidence type="ECO:0000256" key="9">
    <source>
        <dbReference type="ARBA" id="ARBA00023004"/>
    </source>
</evidence>
<evidence type="ECO:0000259" key="14">
    <source>
        <dbReference type="PROSITE" id="PS51384"/>
    </source>
</evidence>
<comment type="function">
    <text evidence="11">Responsible for channeling the electrons from the oxidation of dihydroorotate from the FMN redox center in the PyrD type B subunit to the ultimate electron acceptor NAD(+).</text>
</comment>
<dbReference type="HAMAP" id="MF_01211">
    <property type="entry name" value="DHODB_Fe_S_bind"/>
    <property type="match status" value="1"/>
</dbReference>
<dbReference type="Pfam" id="PF10418">
    <property type="entry name" value="DHODB_Fe-S_bind"/>
    <property type="match status" value="1"/>
</dbReference>
<keyword evidence="6 11" id="KW-0274">FAD</keyword>
<feature type="binding site" evidence="11 13">
    <location>
        <position position="243"/>
    </location>
    <ligand>
        <name>[2Fe-2S] cluster</name>
        <dbReference type="ChEBI" id="CHEBI:190135"/>
    </ligand>
</feature>
<dbReference type="GO" id="GO:0009055">
    <property type="term" value="F:electron transfer activity"/>
    <property type="evidence" value="ECO:0007669"/>
    <property type="project" value="UniProtKB-UniRule"/>
</dbReference>
<dbReference type="InterPro" id="IPR012165">
    <property type="entry name" value="Cyt_c3_hydrogenase_gsu"/>
</dbReference>
<evidence type="ECO:0000256" key="11">
    <source>
        <dbReference type="HAMAP-Rule" id="MF_01211"/>
    </source>
</evidence>
<comment type="cofactor">
    <cofactor evidence="11">
        <name>[2Fe-2S] cluster</name>
        <dbReference type="ChEBI" id="CHEBI:190135"/>
    </cofactor>
    <text evidence="11">Binds 1 [2Fe-2S] cluster per subunit.</text>
</comment>
<dbReference type="PANTHER" id="PTHR43513">
    <property type="entry name" value="DIHYDROOROTATE DEHYDROGENASE B (NAD(+)), ELECTRON TRANSFER SUBUNIT"/>
    <property type="match status" value="1"/>
</dbReference>
<dbReference type="InterPro" id="IPR017927">
    <property type="entry name" value="FAD-bd_FR_type"/>
</dbReference>
<comment type="caution">
    <text evidence="15">The sequence shown here is derived from an EMBL/GenBank/DDBJ whole genome shotgun (WGS) entry which is preliminary data.</text>
</comment>
<keyword evidence="9 11" id="KW-0408">Iron</keyword>
<feature type="binding site" evidence="11 12">
    <location>
        <begin position="77"/>
        <end position="80"/>
    </location>
    <ligand>
        <name>FAD</name>
        <dbReference type="ChEBI" id="CHEBI:57692"/>
    </ligand>
</feature>
<dbReference type="Gene3D" id="3.40.50.80">
    <property type="entry name" value="Nucleotide-binding domain of ferredoxin-NADP reductase (FNR) module"/>
    <property type="match status" value="1"/>
</dbReference>
<dbReference type="GO" id="GO:0051537">
    <property type="term" value="F:2 iron, 2 sulfur cluster binding"/>
    <property type="evidence" value="ECO:0007669"/>
    <property type="project" value="UniProtKB-KW"/>
</dbReference>
<dbReference type="InterPro" id="IPR017938">
    <property type="entry name" value="Riboflavin_synthase-like_b-brl"/>
</dbReference>
<dbReference type="PRINTS" id="PR00409">
    <property type="entry name" value="PHDIOXRDTASE"/>
</dbReference>
<dbReference type="PROSITE" id="PS51384">
    <property type="entry name" value="FAD_FR"/>
    <property type="match status" value="1"/>
</dbReference>
<organism evidence="15 16">
    <name type="scientific">Anaerobutyricum hallii DSM 3353</name>
    <dbReference type="NCBI Taxonomy" id="411469"/>
    <lineage>
        <taxon>Bacteria</taxon>
        <taxon>Bacillati</taxon>
        <taxon>Bacillota</taxon>
        <taxon>Clostridia</taxon>
        <taxon>Lachnospirales</taxon>
        <taxon>Lachnospiraceae</taxon>
        <taxon>Anaerobutyricum</taxon>
    </lineage>
</organism>
<feature type="binding site" evidence="11 13">
    <location>
        <position position="246"/>
    </location>
    <ligand>
        <name>[2Fe-2S] cluster</name>
        <dbReference type="ChEBI" id="CHEBI:190135"/>
    </ligand>
</feature>
<dbReference type="Pfam" id="PF00970">
    <property type="entry name" value="FAD_binding_6"/>
    <property type="match status" value="1"/>
</dbReference>
<dbReference type="InterPro" id="IPR037117">
    <property type="entry name" value="Dihydroorotate_DH_ele_sf"/>
</dbReference>
<reference evidence="15 16" key="1">
    <citation type="submission" date="2009-01" db="EMBL/GenBank/DDBJ databases">
        <authorList>
            <person name="Fulton L."/>
            <person name="Clifton S."/>
            <person name="Fulton B."/>
            <person name="Xu J."/>
            <person name="Minx P."/>
            <person name="Pepin K.H."/>
            <person name="Johnson M."/>
            <person name="Bhonagiri V."/>
            <person name="Nash W.E."/>
            <person name="Mardis E.R."/>
            <person name="Wilson R.K."/>
        </authorList>
    </citation>
    <scope>NUCLEOTIDE SEQUENCE [LARGE SCALE GENOMIC DNA]</scope>
    <source>
        <strain evidence="15 16">DSM 3353</strain>
    </source>
</reference>
<keyword evidence="3 11" id="KW-0285">Flavoprotein</keyword>
<evidence type="ECO:0000256" key="1">
    <source>
        <dbReference type="ARBA" id="ARBA00006422"/>
    </source>
</evidence>
<dbReference type="InterPro" id="IPR039261">
    <property type="entry name" value="FNR_nucleotide-bd"/>
</dbReference>
<keyword evidence="2 11" id="KW-0813">Transport</keyword>
<dbReference type="GO" id="GO:0050660">
    <property type="term" value="F:flavin adenine dinucleotide binding"/>
    <property type="evidence" value="ECO:0007669"/>
    <property type="project" value="InterPro"/>
</dbReference>
<dbReference type="InterPro" id="IPR050353">
    <property type="entry name" value="PyrK_electron_transfer"/>
</dbReference>
<comment type="subunit">
    <text evidence="11">Heterotetramer of 2 PyrK and 2 PyrD type B subunits.</text>
</comment>
<comment type="cofactor">
    <cofactor evidence="13">
        <name>[2Fe-2S] cluster</name>
        <dbReference type="ChEBI" id="CHEBI:190135"/>
    </cofactor>
    <text evidence="13">Binds 1 [2Fe-2S] cluster per subunit.</text>
</comment>
<dbReference type="CDD" id="cd06218">
    <property type="entry name" value="DHOD_e_trans"/>
    <property type="match status" value="1"/>
</dbReference>
<keyword evidence="8 11" id="KW-0249">Electron transport</keyword>
<name>C0EWY9_9FIRM</name>
<dbReference type="PANTHER" id="PTHR43513:SF3">
    <property type="entry name" value="DIHYDROOROTATE DEHYDROGENASE B (NAD(+)), ELECTRON TRANSFER SUBUNIT-RELATED"/>
    <property type="match status" value="1"/>
</dbReference>
<gene>
    <name evidence="11" type="primary">pyrK</name>
    <name evidence="15" type="ORF">EUBHAL_01930</name>
</gene>
<dbReference type="InterPro" id="IPR019480">
    <property type="entry name" value="Dihydroorotate_DH_Fe-S-bd"/>
</dbReference>
<dbReference type="GO" id="GO:0044205">
    <property type="term" value="P:'de novo' UMP biosynthetic process"/>
    <property type="evidence" value="ECO:0007669"/>
    <property type="project" value="UniProtKB-UniRule"/>
</dbReference>
<evidence type="ECO:0000313" key="15">
    <source>
        <dbReference type="EMBL" id="EEG36194.1"/>
    </source>
</evidence>
<dbReference type="InterPro" id="IPR008333">
    <property type="entry name" value="Cbr1-like_FAD-bd_dom"/>
</dbReference>
<dbReference type="EMBL" id="ACEP01000088">
    <property type="protein sequence ID" value="EEG36194.1"/>
    <property type="molecule type" value="Genomic_DNA"/>
</dbReference>
<keyword evidence="4 11" id="KW-0001">2Fe-2S</keyword>